<keyword evidence="2" id="KW-1185">Reference proteome</keyword>
<protein>
    <submittedName>
        <fullName evidence="1">Uncharacterized protein</fullName>
    </submittedName>
</protein>
<reference evidence="1 2" key="1">
    <citation type="submission" date="2024-04" db="EMBL/GenBank/DDBJ databases">
        <authorList>
            <person name="Abashina T."/>
            <person name="Shaikin A."/>
        </authorList>
    </citation>
    <scope>NUCLEOTIDE SEQUENCE [LARGE SCALE GENOMIC DNA]</scope>
    <source>
        <strain evidence="1 2">AAFK</strain>
    </source>
</reference>
<dbReference type="Proteomes" id="UP001446205">
    <property type="component" value="Unassembled WGS sequence"/>
</dbReference>
<gene>
    <name evidence="1" type="ORF">WOB96_11610</name>
</gene>
<sequence length="47" mass="5329">MQTLSVDSTDSVGVMLERLSTLWHTRAAVNSEMPNYDELAFDPDRND</sequence>
<organism evidence="1 2">
    <name type="scientific">Thermithiobacillus plumbiphilus</name>
    <dbReference type="NCBI Taxonomy" id="1729899"/>
    <lineage>
        <taxon>Bacteria</taxon>
        <taxon>Pseudomonadati</taxon>
        <taxon>Pseudomonadota</taxon>
        <taxon>Acidithiobacillia</taxon>
        <taxon>Acidithiobacillales</taxon>
        <taxon>Thermithiobacillaceae</taxon>
        <taxon>Thermithiobacillus</taxon>
    </lineage>
</organism>
<name>A0ABU9DAJ7_9PROT</name>
<dbReference type="EMBL" id="JBBPCO010000011">
    <property type="protein sequence ID" value="MEK8090404.1"/>
    <property type="molecule type" value="Genomic_DNA"/>
</dbReference>
<comment type="caution">
    <text evidence="1">The sequence shown here is derived from an EMBL/GenBank/DDBJ whole genome shotgun (WGS) entry which is preliminary data.</text>
</comment>
<proteinExistence type="predicted"/>
<evidence type="ECO:0000313" key="2">
    <source>
        <dbReference type="Proteomes" id="UP001446205"/>
    </source>
</evidence>
<evidence type="ECO:0000313" key="1">
    <source>
        <dbReference type="EMBL" id="MEK8090404.1"/>
    </source>
</evidence>
<accession>A0ABU9DAJ7</accession>
<dbReference type="RefSeq" id="WP_341371459.1">
    <property type="nucleotide sequence ID" value="NZ_JBBPCO010000011.1"/>
</dbReference>